<protein>
    <recommendedName>
        <fullName evidence="2">Twin-arginine translocation pathway signal</fullName>
    </recommendedName>
</protein>
<gene>
    <name evidence="1" type="ORF">vBMseSP1_gp49</name>
</gene>
<dbReference type="EMBL" id="PP232116">
    <property type="protein sequence ID" value="XAG98253.1"/>
    <property type="molecule type" value="Genomic_DNA"/>
</dbReference>
<name>A0AB38ZLL5_9VIRU</name>
<sequence>MKRRSFLAMLGLAPVAGAAAAVTVQDVVAEPNFRMHTVAGPGGYRAGIGFETRATGDGAYRSANLFIDEQQKWIADGVRDLIGDARAIVRHEIDGAPVPSKGRF</sequence>
<proteinExistence type="predicted"/>
<reference evidence="1" key="1">
    <citation type="submission" date="2024-01" db="EMBL/GenBank/DDBJ databases">
        <title>New evidence supports the origin of RcGTA from prophage.</title>
        <authorList>
            <person name="Xu Y."/>
            <person name="Liu B."/>
            <person name="Chen F."/>
        </authorList>
    </citation>
    <scope>NUCLEOTIDE SEQUENCE</scope>
</reference>
<evidence type="ECO:0008006" key="2">
    <source>
        <dbReference type="Google" id="ProtNLM"/>
    </source>
</evidence>
<evidence type="ECO:0000313" key="1">
    <source>
        <dbReference type="EMBL" id="XAG98253.1"/>
    </source>
</evidence>
<organism evidence="1">
    <name type="scientific">Mesorhizobium phage vB_MseS-P1</name>
    <dbReference type="NCBI Taxonomy" id="3120101"/>
    <lineage>
        <taxon>Viruses</taxon>
    </lineage>
</organism>
<accession>A0AB38ZLL5</accession>